<comment type="caution">
    <text evidence="1">The sequence shown here is derived from an EMBL/GenBank/DDBJ whole genome shotgun (WGS) entry which is preliminary data.</text>
</comment>
<gene>
    <name evidence="1" type="ORF">DW783_24495</name>
</gene>
<reference evidence="1 2" key="1">
    <citation type="submission" date="2018-08" db="EMBL/GenBank/DDBJ databases">
        <title>A genome reference for cultivated species of the human gut microbiota.</title>
        <authorList>
            <person name="Zou Y."/>
            <person name="Xue W."/>
            <person name="Luo G."/>
        </authorList>
    </citation>
    <scope>NUCLEOTIDE SEQUENCE [LARGE SCALE GENOMIC DNA]</scope>
    <source>
        <strain evidence="1 2">AM30-40</strain>
    </source>
</reference>
<dbReference type="Proteomes" id="UP000283429">
    <property type="component" value="Unassembled WGS sequence"/>
</dbReference>
<sequence>MNVNQMIKEANNAYINYRSRCESLAKEAQKYIDWDDKVSCEYLPADGLCILATVPNDRNASEMPECVCSIDSFFSSLKGKEKITPHEFKIISI</sequence>
<dbReference type="RefSeq" id="WP_118171562.1">
    <property type="nucleotide sequence ID" value="NZ_JBBNFB010000014.1"/>
</dbReference>
<protein>
    <submittedName>
        <fullName evidence="1">Uncharacterized protein</fullName>
    </submittedName>
</protein>
<accession>A0A414GAH3</accession>
<proteinExistence type="predicted"/>
<organism evidence="1 2">
    <name type="scientific">Phocaeicola vulgatus</name>
    <name type="common">Bacteroides vulgatus</name>
    <dbReference type="NCBI Taxonomy" id="821"/>
    <lineage>
        <taxon>Bacteria</taxon>
        <taxon>Pseudomonadati</taxon>
        <taxon>Bacteroidota</taxon>
        <taxon>Bacteroidia</taxon>
        <taxon>Bacteroidales</taxon>
        <taxon>Bacteroidaceae</taxon>
        <taxon>Phocaeicola</taxon>
    </lineage>
</organism>
<evidence type="ECO:0000313" key="2">
    <source>
        <dbReference type="Proteomes" id="UP000283429"/>
    </source>
</evidence>
<evidence type="ECO:0000313" key="1">
    <source>
        <dbReference type="EMBL" id="RHD65878.1"/>
    </source>
</evidence>
<dbReference type="EMBL" id="QSJM01000206">
    <property type="protein sequence ID" value="RHD65878.1"/>
    <property type="molecule type" value="Genomic_DNA"/>
</dbReference>
<name>A0A414GAH3_PHOVU</name>
<dbReference type="AlphaFoldDB" id="A0A414GAH3"/>